<evidence type="ECO:0000259" key="2">
    <source>
        <dbReference type="Pfam" id="PF13249"/>
    </source>
</evidence>
<dbReference type="InterPro" id="IPR008930">
    <property type="entry name" value="Terpenoid_cyclase/PrenylTrfase"/>
</dbReference>
<dbReference type="PANTHER" id="PTHR11764:SF19">
    <property type="entry name" value="TERPENE CYCLASE_MUTASE FAMILY MEMBER"/>
    <property type="match status" value="1"/>
</dbReference>
<dbReference type="SUPFAM" id="SSF48239">
    <property type="entry name" value="Terpenoid cyclases/Protein prenyltransferases"/>
    <property type="match status" value="1"/>
</dbReference>
<keyword evidence="1" id="KW-0413">Isomerase</keyword>
<feature type="domain" description="Squalene cyclase N-terminal" evidence="2">
    <location>
        <begin position="99"/>
        <end position="249"/>
    </location>
</feature>
<dbReference type="Gene3D" id="1.50.10.20">
    <property type="match status" value="1"/>
</dbReference>
<accession>A0A2N9G723</accession>
<dbReference type="AlphaFoldDB" id="A0A2N9G723"/>
<dbReference type="Pfam" id="PF13249">
    <property type="entry name" value="SQHop_cyclase_N"/>
    <property type="match status" value="1"/>
</dbReference>
<proteinExistence type="predicted"/>
<dbReference type="EMBL" id="OIVN01001555">
    <property type="protein sequence ID" value="SPC95255.1"/>
    <property type="molecule type" value="Genomic_DNA"/>
</dbReference>
<dbReference type="GO" id="GO:0016104">
    <property type="term" value="P:triterpenoid biosynthetic process"/>
    <property type="evidence" value="ECO:0007669"/>
    <property type="project" value="InterPro"/>
</dbReference>
<dbReference type="PANTHER" id="PTHR11764">
    <property type="entry name" value="TERPENE CYCLASE/MUTASE FAMILY MEMBER"/>
    <property type="match status" value="1"/>
</dbReference>
<evidence type="ECO:0000256" key="1">
    <source>
        <dbReference type="ARBA" id="ARBA00023235"/>
    </source>
</evidence>
<organism evidence="3">
    <name type="scientific">Fagus sylvatica</name>
    <name type="common">Beechnut</name>
    <dbReference type="NCBI Taxonomy" id="28930"/>
    <lineage>
        <taxon>Eukaryota</taxon>
        <taxon>Viridiplantae</taxon>
        <taxon>Streptophyta</taxon>
        <taxon>Embryophyta</taxon>
        <taxon>Tracheophyta</taxon>
        <taxon>Spermatophyta</taxon>
        <taxon>Magnoliopsida</taxon>
        <taxon>eudicotyledons</taxon>
        <taxon>Gunneridae</taxon>
        <taxon>Pentapetalae</taxon>
        <taxon>rosids</taxon>
        <taxon>fabids</taxon>
        <taxon>Fagales</taxon>
        <taxon>Fagaceae</taxon>
        <taxon>Fagus</taxon>
    </lineage>
</organism>
<evidence type="ECO:0000313" key="3">
    <source>
        <dbReference type="EMBL" id="SPC95255.1"/>
    </source>
</evidence>
<name>A0A2N9G723_FAGSY</name>
<dbReference type="InterPro" id="IPR018333">
    <property type="entry name" value="Squalene_cyclase"/>
</dbReference>
<reference evidence="3" key="1">
    <citation type="submission" date="2018-02" db="EMBL/GenBank/DDBJ databases">
        <authorList>
            <person name="Cohen D.B."/>
            <person name="Kent A.D."/>
        </authorList>
    </citation>
    <scope>NUCLEOTIDE SEQUENCE</scope>
</reference>
<protein>
    <recommendedName>
        <fullName evidence="2">Squalene cyclase N-terminal domain-containing protein</fullName>
    </recommendedName>
</protein>
<gene>
    <name evidence="3" type="ORF">FSB_LOCUS23137</name>
</gene>
<dbReference type="GO" id="GO:0031559">
    <property type="term" value="F:oxidosqualene cyclase activity"/>
    <property type="evidence" value="ECO:0007669"/>
    <property type="project" value="UniProtKB-ARBA"/>
</dbReference>
<sequence>MWKLKISEGSEGPWLMSVNNYLGREYWEFDPDAGTFEERAQVEVFREEFRKNQFKTKQSSDLLMQMQLRKENPGVQIAPPMKVKTLVDVTEDAVKTTLKRAVGFLSSIQTHDGHWTGDIGGLLFTMPHFVIALYITGSLPSVFSSEHQKEIKRYIYNHQNTDGGWGSHIEGRSTMFGSVLNYVTLRLLGEELEEIAVARGQNWILDHGGTTLIPSWGKFILAVLGAYEWSGCNPMPPEFWLLPSFSLFHAGT</sequence>
<dbReference type="InterPro" id="IPR032697">
    <property type="entry name" value="SQ_cyclase_N"/>
</dbReference>
<dbReference type="GO" id="GO:0005811">
    <property type="term" value="C:lipid droplet"/>
    <property type="evidence" value="ECO:0007669"/>
    <property type="project" value="InterPro"/>
</dbReference>